<organism evidence="2 3">
    <name type="scientific">Periweissella cryptocerci</name>
    <dbReference type="NCBI Taxonomy" id="2506420"/>
    <lineage>
        <taxon>Bacteria</taxon>
        <taxon>Bacillati</taxon>
        <taxon>Bacillota</taxon>
        <taxon>Bacilli</taxon>
        <taxon>Lactobacillales</taxon>
        <taxon>Lactobacillaceae</taxon>
        <taxon>Periweissella</taxon>
    </lineage>
</organism>
<dbReference type="OrthoDB" id="2991553at2"/>
<name>A0A4P6YXB5_9LACO</name>
<feature type="chain" id="PRO_5020950040" evidence="1">
    <location>
        <begin position="29"/>
        <end position="166"/>
    </location>
</feature>
<gene>
    <name evidence="2" type="ORF">EQG49_13450</name>
</gene>
<keyword evidence="3" id="KW-1185">Reference proteome</keyword>
<evidence type="ECO:0000313" key="3">
    <source>
        <dbReference type="Proteomes" id="UP000292886"/>
    </source>
</evidence>
<protein>
    <submittedName>
        <fullName evidence="2">Uncharacterized protein</fullName>
    </submittedName>
</protein>
<accession>A0A4P6YXB5</accession>
<sequence length="166" mass="18376">MKKMNIISAFCLVIMLLLSVFVPTVASADSVTHNSQPNKVGTLTFIVATKKGNGDGTSVTYMKKKAVLKQLAKMDKSHNWLHYADNPIGDGLLGYAAKLITKSGPWGFIATATAWSISQIVDRQKDWWKDSAILILRGKIKAVKCVYKPNIYGNYPAAWVTWSRVK</sequence>
<proteinExistence type="predicted"/>
<dbReference type="AlphaFoldDB" id="A0A4P6YXB5"/>
<evidence type="ECO:0000256" key="1">
    <source>
        <dbReference type="SAM" id="SignalP"/>
    </source>
</evidence>
<keyword evidence="1" id="KW-0732">Signal</keyword>
<dbReference type="RefSeq" id="WP_133364480.1">
    <property type="nucleotide sequence ID" value="NZ_CP037940.1"/>
</dbReference>
<evidence type="ECO:0000313" key="2">
    <source>
        <dbReference type="EMBL" id="QBO37403.1"/>
    </source>
</evidence>
<feature type="signal peptide" evidence="1">
    <location>
        <begin position="1"/>
        <end position="28"/>
    </location>
</feature>
<reference evidence="3" key="1">
    <citation type="submission" date="2019-03" db="EMBL/GenBank/DDBJ databases">
        <title>Weissella sp. 26KH-42 Genome sequencing.</title>
        <authorList>
            <person name="Heo J."/>
            <person name="Kim S.-J."/>
            <person name="Kim J.-S."/>
            <person name="Hong S.-B."/>
            <person name="Kwon S.-W."/>
        </authorList>
    </citation>
    <scope>NUCLEOTIDE SEQUENCE [LARGE SCALE GENOMIC DNA]</scope>
    <source>
        <strain evidence="3">26KH-42</strain>
    </source>
</reference>
<dbReference type="EMBL" id="CP037940">
    <property type="protein sequence ID" value="QBO37403.1"/>
    <property type="molecule type" value="Genomic_DNA"/>
</dbReference>
<dbReference type="Proteomes" id="UP000292886">
    <property type="component" value="Chromosome"/>
</dbReference>
<dbReference type="KEGG" id="wei:EQG49_13450"/>